<protein>
    <submittedName>
        <fullName evidence="1">Uncharacterized protein</fullName>
    </submittedName>
</protein>
<sequence length="366" mass="41912">MKYDAIAIDTSIYQRHGFKFDQGLLKTLEQFKGKPAGLLIPEIVAREIIDHIAQKANEAAIQLERAHKNYDEEFGSLKENNFHASQHQSGEEVAKRKFASFVKNTGAKIIKTEGLLNVQKLIDCYFNKTPPFPATGKKKSEFPDAITLLVLDEYAKRNDIRILSVSADTDWKEYISTSERMSHTDDLAKGISEFQTQESLFEACKQLSDFFKDPQSIYLSELRTEISKKITQQRFKYEAYSEFIWEEQLLALDFVDFEFFSGNEEATFYPVSIKHDKITVETKIIIKAKAIGEFSLFLHERPNWSSDPNTQVGGSRKEQHLKIIASLIFTTDNAELELFGPTLKKLDISFDPIYVNFGSLELTQQS</sequence>
<accession>A0A653B8M1</accession>
<dbReference type="EMBL" id="LR130779">
    <property type="protein sequence ID" value="VDN64967.1"/>
    <property type="molecule type" value="Genomic_DNA"/>
</dbReference>
<dbReference type="InterPro" id="IPR032557">
    <property type="entry name" value="DUF4935"/>
</dbReference>
<name>A0A653B8M1_ECTOL</name>
<dbReference type="Pfam" id="PF16289">
    <property type="entry name" value="PIN_12"/>
    <property type="match status" value="1"/>
</dbReference>
<organism evidence="1">
    <name type="scientific">Ectopseudomonas oleovorans</name>
    <name type="common">Pseudomonas oleovorans</name>
    <dbReference type="NCBI Taxonomy" id="301"/>
    <lineage>
        <taxon>Bacteria</taxon>
        <taxon>Pseudomonadati</taxon>
        <taxon>Pseudomonadota</taxon>
        <taxon>Gammaproteobacteria</taxon>
        <taxon>Pseudomonadales</taxon>
        <taxon>Pseudomonadaceae</taxon>
        <taxon>Ectopseudomonas</taxon>
    </lineage>
</organism>
<proteinExistence type="predicted"/>
<reference evidence="1" key="1">
    <citation type="submission" date="2018-11" db="EMBL/GenBank/DDBJ databases">
        <authorList>
            <consortium name="Genoscope - CEA"/>
            <person name="William W."/>
        </authorList>
    </citation>
    <scope>NUCLEOTIDE SEQUENCE [LARGE SCALE GENOMIC DNA]</scope>
    <source>
        <strain evidence="1">T9AD</strain>
    </source>
</reference>
<evidence type="ECO:0000313" key="1">
    <source>
        <dbReference type="EMBL" id="VDN64967.1"/>
    </source>
</evidence>
<dbReference type="AlphaFoldDB" id="A0A653B8M1"/>
<dbReference type="OrthoDB" id="9766796at2"/>
<gene>
    <name evidence="1" type="ORF">POT9AD_3992</name>
</gene>